<evidence type="ECO:0000313" key="3">
    <source>
        <dbReference type="Proteomes" id="UP000597459"/>
    </source>
</evidence>
<dbReference type="PANTHER" id="PTHR10788">
    <property type="entry name" value="TREHALOSE-6-PHOSPHATE SYNTHASE"/>
    <property type="match status" value="1"/>
</dbReference>
<gene>
    <name evidence="2" type="ORF">GOB87_02380</name>
</gene>
<dbReference type="Gene3D" id="3.40.50.2000">
    <property type="entry name" value="Glycogen Phosphorylase B"/>
    <property type="match status" value="2"/>
</dbReference>
<dbReference type="RefSeq" id="WP_166312955.1">
    <property type="nucleotide sequence ID" value="NZ_WOTH01000003.1"/>
</dbReference>
<dbReference type="GO" id="GO:0005992">
    <property type="term" value="P:trehalose biosynthetic process"/>
    <property type="evidence" value="ECO:0007669"/>
    <property type="project" value="InterPro"/>
</dbReference>
<comment type="similarity">
    <text evidence="1">Belongs to the glycosyltransferase 20 family.</text>
</comment>
<name>A0A967ECC6_9PROT</name>
<dbReference type="Proteomes" id="UP000597459">
    <property type="component" value="Unassembled WGS sequence"/>
</dbReference>
<dbReference type="InterPro" id="IPR001830">
    <property type="entry name" value="Glyco_trans_20"/>
</dbReference>
<accession>A0A967ECC6</accession>
<dbReference type="SUPFAM" id="SSF53756">
    <property type="entry name" value="UDP-Glycosyltransferase/glycogen phosphorylase"/>
    <property type="match status" value="1"/>
</dbReference>
<protein>
    <submittedName>
        <fullName evidence="2">Trehalose-6-phosphate synthase</fullName>
    </submittedName>
</protein>
<evidence type="ECO:0000256" key="1">
    <source>
        <dbReference type="ARBA" id="ARBA00008799"/>
    </source>
</evidence>
<evidence type="ECO:0000313" key="2">
    <source>
        <dbReference type="EMBL" id="NHO52810.1"/>
    </source>
</evidence>
<dbReference type="PANTHER" id="PTHR10788:SF106">
    <property type="entry name" value="BCDNA.GH08860"/>
    <property type="match status" value="1"/>
</dbReference>
<reference evidence="2" key="1">
    <citation type="submission" date="2019-11" db="EMBL/GenBank/DDBJ databases">
        <title>Description of new Acetobacter species.</title>
        <authorList>
            <person name="Cleenwerck I."/>
            <person name="Sombolestani A.S."/>
        </authorList>
    </citation>
    <scope>NUCLEOTIDE SEQUENCE</scope>
    <source>
        <strain evidence="2">LMG 1626</strain>
    </source>
</reference>
<dbReference type="GO" id="GO:0003825">
    <property type="term" value="F:alpha,alpha-trehalose-phosphate synthase (UDP-forming) activity"/>
    <property type="evidence" value="ECO:0007669"/>
    <property type="project" value="TreeGrafter"/>
</dbReference>
<dbReference type="CDD" id="cd03788">
    <property type="entry name" value="GT20_TPS"/>
    <property type="match status" value="1"/>
</dbReference>
<keyword evidence="3" id="KW-1185">Reference proteome</keyword>
<comment type="caution">
    <text evidence="2">The sequence shown here is derived from an EMBL/GenBank/DDBJ whole genome shotgun (WGS) entry which is preliminary data.</text>
</comment>
<dbReference type="AlphaFoldDB" id="A0A967ECC6"/>
<dbReference type="Pfam" id="PF00982">
    <property type="entry name" value="Glyco_transf_20"/>
    <property type="match status" value="1"/>
</dbReference>
<proteinExistence type="inferred from homology"/>
<dbReference type="EMBL" id="WOTH01000003">
    <property type="protein sequence ID" value="NHO52810.1"/>
    <property type="molecule type" value="Genomic_DNA"/>
</dbReference>
<organism evidence="2 3">
    <name type="scientific">Acetobacter estunensis</name>
    <dbReference type="NCBI Taxonomy" id="104097"/>
    <lineage>
        <taxon>Bacteria</taxon>
        <taxon>Pseudomonadati</taxon>
        <taxon>Pseudomonadota</taxon>
        <taxon>Alphaproteobacteria</taxon>
        <taxon>Acetobacterales</taxon>
        <taxon>Acetobacteraceae</taxon>
        <taxon>Acetobacter</taxon>
    </lineage>
</organism>
<sequence length="453" mass="51201">MGRLVIVSNRVPDPRERNQPAGGLAVGLADALRDEPSTLWFGWSGHKSEAGEGDTQPQLETYGKVTYATVPLTPAQHYGYYQRFSNAILWPLCHYRLGLMNYSRKDWQEYLEVNRMFARQLKPLLKPGDVIWVQDYHLFPLGQELRNLGVNVPIGFFLHIPFPPWSLFRALPPATALLHDMQAYDLIGVQTDEDAGNLRENLKAAGYNHPARVVACPIGIDPIKFGETAAKAYEGEPIKRLRGSLHDEPLIIGVDRLDYSKGLEERFLGYERLLTRYPEHHRHVTYLQVTPVSRGEVEEYRQLRRQLDETVGRINGAFAASDWTPIRYLTRPVPREVLAGFYRLADVGLVTPLRDGMNLVAKEYVAAQDPQDPGVLVLSRLAGAAPELSQALLVNPHDADDIAEALHRALTMTREERQQRWTGLNTEVCSTTAETWSRDFLHALHSSRREATA</sequence>